<evidence type="ECO:0000256" key="16">
    <source>
        <dbReference type="RuleBase" id="RU003656"/>
    </source>
</evidence>
<dbReference type="NCBIfam" id="TIGR01216">
    <property type="entry name" value="ATP_synt_epsi"/>
    <property type="match status" value="1"/>
</dbReference>
<sequence>MAVTAKTVTCDIVSAEESIFSGTVEMVVATGTEGDLGITPGHAPLMSALKPGPIRIVREGGEEEIYYISGGFVEVQPNSINVLADTALRAGDMDEAAALEAKKQAEKALADQKGEFDYSRAAAQLAEAAAQLRTLQAIRKKVGKR</sequence>
<evidence type="ECO:0000256" key="12">
    <source>
        <dbReference type="ARBA" id="ARBA00023310"/>
    </source>
</evidence>
<evidence type="ECO:0000256" key="9">
    <source>
        <dbReference type="ARBA" id="ARBA00023065"/>
    </source>
</evidence>
<comment type="function">
    <text evidence="1 15">Produces ATP from ADP in the presence of a proton gradient across the membrane.</text>
</comment>
<keyword evidence="7 15" id="KW-1003">Cell membrane</keyword>
<dbReference type="Proteomes" id="UP000196573">
    <property type="component" value="Unassembled WGS sequence"/>
</dbReference>
<reference evidence="19 20" key="1">
    <citation type="submission" date="2017-03" db="EMBL/GenBank/DDBJ databases">
        <authorList>
            <person name="Afonso C.L."/>
            <person name="Miller P.J."/>
            <person name="Scott M.A."/>
            <person name="Spackman E."/>
            <person name="Goraichik I."/>
            <person name="Dimitrov K.M."/>
            <person name="Suarez D.L."/>
            <person name="Swayne D.E."/>
        </authorList>
    </citation>
    <scope>NUCLEOTIDE SEQUENCE [LARGE SCALE GENOMIC DNA]</scope>
    <source>
        <strain evidence="19">SB41UT1</strain>
    </source>
</reference>
<evidence type="ECO:0000256" key="5">
    <source>
        <dbReference type="ARBA" id="ARBA00014480"/>
    </source>
</evidence>
<dbReference type="PANTHER" id="PTHR13822:SF10">
    <property type="entry name" value="ATP SYNTHASE EPSILON CHAIN, CHLOROPLASTIC"/>
    <property type="match status" value="1"/>
</dbReference>
<keyword evidence="11 15" id="KW-0139">CF(1)</keyword>
<dbReference type="InterPro" id="IPR036794">
    <property type="entry name" value="ATP_F1_dsu/esu_C_sf"/>
</dbReference>
<evidence type="ECO:0000256" key="10">
    <source>
        <dbReference type="ARBA" id="ARBA00023136"/>
    </source>
</evidence>
<dbReference type="InterPro" id="IPR001469">
    <property type="entry name" value="ATP_synth_F1_dsu/esu"/>
</dbReference>
<evidence type="ECO:0000256" key="15">
    <source>
        <dbReference type="HAMAP-Rule" id="MF_00530"/>
    </source>
</evidence>
<organism evidence="19 20">
    <name type="scientific">Parendozoicomonas haliclonae</name>
    <dbReference type="NCBI Taxonomy" id="1960125"/>
    <lineage>
        <taxon>Bacteria</taxon>
        <taxon>Pseudomonadati</taxon>
        <taxon>Pseudomonadota</taxon>
        <taxon>Gammaproteobacteria</taxon>
        <taxon>Oceanospirillales</taxon>
        <taxon>Endozoicomonadaceae</taxon>
        <taxon>Parendozoicomonas</taxon>
    </lineage>
</organism>
<evidence type="ECO:0000259" key="17">
    <source>
        <dbReference type="Pfam" id="PF00401"/>
    </source>
</evidence>
<dbReference type="CDD" id="cd12152">
    <property type="entry name" value="F1-ATPase_delta"/>
    <property type="match status" value="1"/>
</dbReference>
<dbReference type="GO" id="GO:0005524">
    <property type="term" value="F:ATP binding"/>
    <property type="evidence" value="ECO:0007669"/>
    <property type="project" value="UniProtKB-UniRule"/>
</dbReference>
<evidence type="ECO:0000256" key="13">
    <source>
        <dbReference type="ARBA" id="ARBA00030215"/>
    </source>
</evidence>
<dbReference type="FunFam" id="2.60.15.10:FF:000001">
    <property type="entry name" value="ATP synthase epsilon chain"/>
    <property type="match status" value="1"/>
</dbReference>
<comment type="subunit">
    <text evidence="4 15 16">F-type ATPases have 2 components, CF(1) - the catalytic core - and CF(0) - the membrane proton channel. CF(1) has five subunits: alpha(3), beta(3), gamma(1), delta(1), epsilon(1). CF(0) has three main subunits: a, b and c.</text>
</comment>
<keyword evidence="12 15" id="KW-0066">ATP synthesis</keyword>
<keyword evidence="6 15" id="KW-0813">Transport</keyword>
<dbReference type="PANTHER" id="PTHR13822">
    <property type="entry name" value="ATP SYNTHASE DELTA/EPSILON CHAIN"/>
    <property type="match status" value="1"/>
</dbReference>
<evidence type="ECO:0000256" key="11">
    <source>
        <dbReference type="ARBA" id="ARBA00023196"/>
    </source>
</evidence>
<evidence type="ECO:0000256" key="3">
    <source>
        <dbReference type="ARBA" id="ARBA00005712"/>
    </source>
</evidence>
<comment type="subcellular location">
    <subcellularLocation>
        <location evidence="2 15">Cell membrane</location>
        <topology evidence="2 15">Peripheral membrane protein</topology>
    </subcellularLocation>
</comment>
<dbReference type="SUPFAM" id="SSF51344">
    <property type="entry name" value="Epsilon subunit of F1F0-ATP synthase N-terminal domain"/>
    <property type="match status" value="1"/>
</dbReference>
<dbReference type="NCBIfam" id="NF009977">
    <property type="entry name" value="PRK13442.1"/>
    <property type="match status" value="1"/>
</dbReference>
<dbReference type="RefSeq" id="WP_087109741.1">
    <property type="nucleotide sequence ID" value="NZ_CBCSCN010000002.1"/>
</dbReference>
<evidence type="ECO:0000256" key="8">
    <source>
        <dbReference type="ARBA" id="ARBA00022781"/>
    </source>
</evidence>
<keyword evidence="9 15" id="KW-0406">Ion transport</keyword>
<dbReference type="OrthoDB" id="9791445at2"/>
<evidence type="ECO:0000256" key="14">
    <source>
        <dbReference type="ARBA" id="ARBA00031795"/>
    </source>
</evidence>
<evidence type="ECO:0000256" key="4">
    <source>
        <dbReference type="ARBA" id="ARBA00011648"/>
    </source>
</evidence>
<dbReference type="AlphaFoldDB" id="A0A1X7AJG1"/>
<dbReference type="Pfam" id="PF02823">
    <property type="entry name" value="ATP-synt_DE_N"/>
    <property type="match status" value="1"/>
</dbReference>
<evidence type="ECO:0000259" key="18">
    <source>
        <dbReference type="Pfam" id="PF02823"/>
    </source>
</evidence>
<dbReference type="Pfam" id="PF00401">
    <property type="entry name" value="ATP-synt_DE"/>
    <property type="match status" value="1"/>
</dbReference>
<evidence type="ECO:0000256" key="2">
    <source>
        <dbReference type="ARBA" id="ARBA00004202"/>
    </source>
</evidence>
<feature type="domain" description="ATP synthase F1 complex delta/epsilon subunit N-terminal" evidence="18">
    <location>
        <begin position="9"/>
        <end position="87"/>
    </location>
</feature>
<dbReference type="GO" id="GO:0005886">
    <property type="term" value="C:plasma membrane"/>
    <property type="evidence" value="ECO:0007669"/>
    <property type="project" value="UniProtKB-SubCell"/>
</dbReference>
<proteinExistence type="inferred from homology"/>
<dbReference type="Gene3D" id="1.20.5.440">
    <property type="entry name" value="ATP synthase delta/epsilon subunit, C-terminal domain"/>
    <property type="match status" value="1"/>
</dbReference>
<comment type="similarity">
    <text evidence="3 15 16">Belongs to the ATPase epsilon chain family.</text>
</comment>
<dbReference type="Gene3D" id="2.60.15.10">
    <property type="entry name" value="F0F1 ATP synthase delta/epsilon subunit, N-terminal"/>
    <property type="match status" value="1"/>
</dbReference>
<dbReference type="InterPro" id="IPR020546">
    <property type="entry name" value="ATP_synth_F1_dsu/esu_N"/>
</dbReference>
<evidence type="ECO:0000256" key="1">
    <source>
        <dbReference type="ARBA" id="ARBA00003543"/>
    </source>
</evidence>
<dbReference type="NCBIfam" id="NF001847">
    <property type="entry name" value="PRK00571.1-4"/>
    <property type="match status" value="1"/>
</dbReference>
<keyword evidence="10 15" id="KW-0472">Membrane</keyword>
<keyword evidence="20" id="KW-1185">Reference proteome</keyword>
<dbReference type="GO" id="GO:0046933">
    <property type="term" value="F:proton-transporting ATP synthase activity, rotational mechanism"/>
    <property type="evidence" value="ECO:0007669"/>
    <property type="project" value="UniProtKB-UniRule"/>
</dbReference>
<accession>A0A1X7AJG1</accession>
<dbReference type="InterPro" id="IPR036771">
    <property type="entry name" value="ATPsynth_dsu/esu_N"/>
</dbReference>
<dbReference type="SUPFAM" id="SSF46604">
    <property type="entry name" value="Epsilon subunit of F1F0-ATP synthase C-terminal domain"/>
    <property type="match status" value="1"/>
</dbReference>
<keyword evidence="8 15" id="KW-0375">Hydrogen ion transport</keyword>
<feature type="domain" description="ATP synthase epsilon subunit C-terminal" evidence="17">
    <location>
        <begin position="92"/>
        <end position="135"/>
    </location>
</feature>
<evidence type="ECO:0000256" key="7">
    <source>
        <dbReference type="ARBA" id="ARBA00022475"/>
    </source>
</evidence>
<gene>
    <name evidence="15 19" type="primary">atpC</name>
    <name evidence="19" type="ORF">EHSB41UT_02202</name>
</gene>
<dbReference type="HAMAP" id="MF_00530">
    <property type="entry name" value="ATP_synth_epsil_bac"/>
    <property type="match status" value="1"/>
</dbReference>
<evidence type="ECO:0000256" key="6">
    <source>
        <dbReference type="ARBA" id="ARBA00022448"/>
    </source>
</evidence>
<evidence type="ECO:0000313" key="20">
    <source>
        <dbReference type="Proteomes" id="UP000196573"/>
    </source>
</evidence>
<name>A0A1X7AJG1_9GAMM</name>
<dbReference type="InterPro" id="IPR020547">
    <property type="entry name" value="ATP_synth_F1_esu_C"/>
</dbReference>
<evidence type="ECO:0000313" key="19">
    <source>
        <dbReference type="EMBL" id="SMA46565.1"/>
    </source>
</evidence>
<protein>
    <recommendedName>
        <fullName evidence="5 15">ATP synthase epsilon chain</fullName>
    </recommendedName>
    <alternativeName>
        <fullName evidence="14 15">ATP synthase F1 sector epsilon subunit</fullName>
    </alternativeName>
    <alternativeName>
        <fullName evidence="13 15">F-ATPase epsilon subunit</fullName>
    </alternativeName>
</protein>
<dbReference type="EMBL" id="FWPT01000004">
    <property type="protein sequence ID" value="SMA46565.1"/>
    <property type="molecule type" value="Genomic_DNA"/>
</dbReference>
<dbReference type="GO" id="GO:0045259">
    <property type="term" value="C:proton-transporting ATP synthase complex"/>
    <property type="evidence" value="ECO:0007669"/>
    <property type="project" value="UniProtKB-KW"/>
</dbReference>